<proteinExistence type="predicted"/>
<gene>
    <name evidence="3" type="ORF">L1F33_05995</name>
</gene>
<evidence type="ECO:0000313" key="4">
    <source>
        <dbReference type="Proteomes" id="UP001065265"/>
    </source>
</evidence>
<keyword evidence="2" id="KW-0732">Signal</keyword>
<organism evidence="3 4">
    <name type="scientific">Qipengyuania spongiae</name>
    <dbReference type="NCBI Taxonomy" id="2909673"/>
    <lineage>
        <taxon>Bacteria</taxon>
        <taxon>Pseudomonadati</taxon>
        <taxon>Pseudomonadota</taxon>
        <taxon>Alphaproteobacteria</taxon>
        <taxon>Sphingomonadales</taxon>
        <taxon>Erythrobacteraceae</taxon>
        <taxon>Qipengyuania</taxon>
    </lineage>
</organism>
<feature type="compositionally biased region" description="Low complexity" evidence="1">
    <location>
        <begin position="292"/>
        <end position="306"/>
    </location>
</feature>
<dbReference type="InterPro" id="IPR011990">
    <property type="entry name" value="TPR-like_helical_dom_sf"/>
</dbReference>
<feature type="signal peptide" evidence="2">
    <location>
        <begin position="1"/>
        <end position="31"/>
    </location>
</feature>
<dbReference type="Proteomes" id="UP001065265">
    <property type="component" value="Chromosome"/>
</dbReference>
<dbReference type="RefSeq" id="WP_265560837.1">
    <property type="nucleotide sequence ID" value="NZ_CP092471.1"/>
</dbReference>
<dbReference type="SUPFAM" id="SSF48452">
    <property type="entry name" value="TPR-like"/>
    <property type="match status" value="1"/>
</dbReference>
<keyword evidence="4" id="KW-1185">Reference proteome</keyword>
<accession>A0ABY5T149</accession>
<evidence type="ECO:0000313" key="3">
    <source>
        <dbReference type="EMBL" id="UVI40492.1"/>
    </source>
</evidence>
<dbReference type="Gene3D" id="1.25.40.10">
    <property type="entry name" value="Tetratricopeptide repeat domain"/>
    <property type="match status" value="1"/>
</dbReference>
<evidence type="ECO:0000256" key="1">
    <source>
        <dbReference type="SAM" id="MobiDB-lite"/>
    </source>
</evidence>
<sequence length="551" mass="57923">MTLSRFSIRSARLLTLGAALGLPTIAAPAAAQREIVQALPRAEADDLNSALRRLSANPVDLDALLQAGGAALALRDIAAAEGFYSRAREVAPNNGYVKLGLARLRLERQDPTAALRLFDEAERAGVPGSAMAAERAFAYDLVGDQTRAQAAYRTALAAREDDEIRRRLALSLAISGRRQAFEDTILPLLNANDRAAFRTRAFGLAILGEEQQAVVIAETMLPTDLALRLTPYLRYMPRLTAAQQAAAANLGVFPPADEIGRDDAAIAGYAAQGQRIARSADASLTPSGQPFARPAASASAPSRAASTEPTFPAESRGELPPRPADAVGNDEPPQLETRMAGSDGDADSSPPLASQPALVASSAEPSMPTVILPDEGPNTLAMASTTPSETQAARIETVEVEPSTPPTAPVAHQQQEPASVADAFADLRLAPAGSPTRIADAVDITAITPPREVVRAEPAAPVHPARHWVQVATGRDLAALKFDWRRISRGAEGELDGKGPFTAPWGEANRLLAGPYPTPAAARAKVTALKTMDIDSFPFTSEEGEAIAPLD</sequence>
<feature type="region of interest" description="Disordered" evidence="1">
    <location>
        <begin position="280"/>
        <end position="364"/>
    </location>
</feature>
<name>A0ABY5T149_9SPHN</name>
<evidence type="ECO:0000256" key="2">
    <source>
        <dbReference type="SAM" id="SignalP"/>
    </source>
</evidence>
<reference evidence="3" key="1">
    <citation type="submission" date="2022-02" db="EMBL/GenBank/DDBJ databases">
        <title>Qipengyuania spongiae sp. nov., isolated from marine sponge.</title>
        <authorList>
            <person name="Li Z."/>
            <person name="Zhang M."/>
        </authorList>
    </citation>
    <scope>NUCLEOTIDE SEQUENCE</scope>
    <source>
        <strain evidence="3">PHS-Z21</strain>
    </source>
</reference>
<dbReference type="EMBL" id="CP092471">
    <property type="protein sequence ID" value="UVI40492.1"/>
    <property type="molecule type" value="Genomic_DNA"/>
</dbReference>
<feature type="chain" id="PRO_5046800726" evidence="2">
    <location>
        <begin position="32"/>
        <end position="551"/>
    </location>
</feature>
<protein>
    <submittedName>
        <fullName evidence="3">Tetratricopeptide repeat protein</fullName>
    </submittedName>
</protein>